<name>Q4RH66_TETNG</name>
<reference evidence="1" key="1">
    <citation type="journal article" date="2004" name="Nature">
        <title>Genome duplication in the teleost fish Tetraodon nigroviridis reveals the early vertebrate proto-karyotype.</title>
        <authorList>
            <person name="Jaillon O."/>
            <person name="Aury J.-M."/>
            <person name="Brunet F."/>
            <person name="Petit J.-L."/>
            <person name="Stange-Thomann N."/>
            <person name="Mauceli E."/>
            <person name="Bouneau L."/>
            <person name="Fischer C."/>
            <person name="Ozouf-Costaz C."/>
            <person name="Bernot A."/>
            <person name="Nicaud S."/>
            <person name="Jaffe D."/>
            <person name="Fisher S."/>
            <person name="Lutfalla G."/>
            <person name="Dossat C."/>
            <person name="Segurens B."/>
            <person name="Dasilva C."/>
            <person name="Salanoubat M."/>
            <person name="Levy M."/>
            <person name="Boudet N."/>
            <person name="Castellano S."/>
            <person name="Anthouard V."/>
            <person name="Jubin C."/>
            <person name="Castelli V."/>
            <person name="Katinka M."/>
            <person name="Vacherie B."/>
            <person name="Biemont C."/>
            <person name="Skalli Z."/>
            <person name="Cattolico L."/>
            <person name="Poulain J."/>
            <person name="De Berardinis V."/>
            <person name="Cruaud C."/>
            <person name="Duprat S."/>
            <person name="Brottier P."/>
            <person name="Coutanceau J.-P."/>
            <person name="Gouzy J."/>
            <person name="Parra G."/>
            <person name="Lardier G."/>
            <person name="Chapple C."/>
            <person name="McKernan K.J."/>
            <person name="McEwan P."/>
            <person name="Bosak S."/>
            <person name="Kellis M."/>
            <person name="Volff J.-N."/>
            <person name="Guigo R."/>
            <person name="Zody M.C."/>
            <person name="Mesirov J."/>
            <person name="Lindblad-Toh K."/>
            <person name="Birren B."/>
            <person name="Nusbaum C."/>
            <person name="Kahn D."/>
            <person name="Robinson-Rechavi M."/>
            <person name="Laudet V."/>
            <person name="Schachter V."/>
            <person name="Quetier F."/>
            <person name="Saurin W."/>
            <person name="Scarpelli C."/>
            <person name="Wincker P."/>
            <person name="Lander E.S."/>
            <person name="Weissenbach J."/>
            <person name="Roest Crollius H."/>
        </authorList>
    </citation>
    <scope>NUCLEOTIDE SEQUENCE [LARGE SCALE GENOMIC DNA]</scope>
</reference>
<dbReference type="EMBL" id="CAAE01015069">
    <property type="protein sequence ID" value="CAG12266.1"/>
    <property type="molecule type" value="Genomic_DNA"/>
</dbReference>
<proteinExistence type="predicted"/>
<protein>
    <submittedName>
        <fullName evidence="1">(spotted green pufferfish) hypothetical protein</fullName>
    </submittedName>
</protein>
<dbReference type="AlphaFoldDB" id="Q4RH66"/>
<organism evidence="1">
    <name type="scientific">Tetraodon nigroviridis</name>
    <name type="common">Spotted green pufferfish</name>
    <name type="synonym">Chelonodon nigroviridis</name>
    <dbReference type="NCBI Taxonomy" id="99883"/>
    <lineage>
        <taxon>Eukaryota</taxon>
        <taxon>Metazoa</taxon>
        <taxon>Chordata</taxon>
        <taxon>Craniata</taxon>
        <taxon>Vertebrata</taxon>
        <taxon>Euteleostomi</taxon>
        <taxon>Actinopterygii</taxon>
        <taxon>Neopterygii</taxon>
        <taxon>Teleostei</taxon>
        <taxon>Neoteleostei</taxon>
        <taxon>Acanthomorphata</taxon>
        <taxon>Eupercaria</taxon>
        <taxon>Tetraodontiformes</taxon>
        <taxon>Tetradontoidea</taxon>
        <taxon>Tetraodontidae</taxon>
        <taxon>Tetraodon</taxon>
    </lineage>
</organism>
<accession>Q4RH66</accession>
<sequence length="170" mass="18622">MRDSSSSQVFQLAAGTRGFLQYRLSFSCPACKEEEQIRKRIRGRIAFLGTDRSWKRAGKCAAGNDRRNSQCSSSTFICGTRRHHFDLRAKRVRGGAEAQTLAVAFTPALLNYSSAVLPSSSARAIHPDCAIISAHLRAQEMCGHTRRSEGQNQTGQSGGLMLKDCETGLL</sequence>
<comment type="caution">
    <text evidence="1">The sequence shown here is derived from an EMBL/GenBank/DDBJ whole genome shotgun (WGS) entry which is preliminary data.</text>
</comment>
<gene>
    <name evidence="1" type="ORF">GSTENG00034492001</name>
</gene>
<dbReference type="KEGG" id="tng:GSTEN00034492G001"/>
<evidence type="ECO:0000313" key="1">
    <source>
        <dbReference type="EMBL" id="CAG12266.1"/>
    </source>
</evidence>
<reference evidence="1" key="2">
    <citation type="submission" date="2004-02" db="EMBL/GenBank/DDBJ databases">
        <authorList>
            <consortium name="Genoscope"/>
            <consortium name="Whitehead Institute Centre for Genome Research"/>
        </authorList>
    </citation>
    <scope>NUCLEOTIDE SEQUENCE</scope>
</reference>